<keyword evidence="4" id="KW-1185">Reference proteome</keyword>
<name>A0A437PW80_9BACT</name>
<dbReference type="PANTHER" id="PTHR37296">
    <property type="entry name" value="CONSERVED VIRULENCE FACTOR B"/>
    <property type="match status" value="1"/>
</dbReference>
<comment type="caution">
    <text evidence="3">The sequence shown here is derived from an EMBL/GenBank/DDBJ whole genome shotgun (WGS) entry which is preliminary data.</text>
</comment>
<accession>A0A437PW80</accession>
<feature type="domain" description="S1 motif" evidence="2">
    <location>
        <begin position="146"/>
        <end position="208"/>
    </location>
</feature>
<reference evidence="3 4" key="1">
    <citation type="submission" date="2019-01" db="EMBL/GenBank/DDBJ databases">
        <authorList>
            <person name="Chen W.-M."/>
        </authorList>
    </citation>
    <scope>NUCLEOTIDE SEQUENCE [LARGE SCALE GENOMIC DNA]</scope>
    <source>
        <strain evidence="3 4">FSY-15</strain>
    </source>
</reference>
<dbReference type="Gene3D" id="2.40.50.140">
    <property type="entry name" value="Nucleic acid-binding proteins"/>
    <property type="match status" value="2"/>
</dbReference>
<dbReference type="InterPro" id="IPR003029">
    <property type="entry name" value="S1_domain"/>
</dbReference>
<dbReference type="Proteomes" id="UP000282832">
    <property type="component" value="Unassembled WGS sequence"/>
</dbReference>
<dbReference type="InterPro" id="IPR014464">
    <property type="entry name" value="CvfB_fam"/>
</dbReference>
<dbReference type="EMBL" id="SACY01000001">
    <property type="protein sequence ID" value="RVU26517.1"/>
    <property type="molecule type" value="Genomic_DNA"/>
</dbReference>
<dbReference type="GO" id="GO:0003676">
    <property type="term" value="F:nucleic acid binding"/>
    <property type="evidence" value="ECO:0007669"/>
    <property type="project" value="InterPro"/>
</dbReference>
<evidence type="ECO:0000313" key="3">
    <source>
        <dbReference type="EMBL" id="RVU26517.1"/>
    </source>
</evidence>
<feature type="domain" description="S1 motif" evidence="2">
    <location>
        <begin position="6"/>
        <end position="66"/>
    </location>
</feature>
<dbReference type="Pfam" id="PF13509">
    <property type="entry name" value="S1_2"/>
    <property type="match status" value="1"/>
</dbReference>
<organism evidence="3 4">
    <name type="scientific">Sandaracinomonas limnophila</name>
    <dbReference type="NCBI Taxonomy" id="1862386"/>
    <lineage>
        <taxon>Bacteria</taxon>
        <taxon>Pseudomonadati</taxon>
        <taxon>Bacteroidota</taxon>
        <taxon>Cytophagia</taxon>
        <taxon>Cytophagales</taxon>
        <taxon>Flectobacillaceae</taxon>
        <taxon>Sandaracinomonas</taxon>
    </lineage>
</organism>
<dbReference type="PANTHER" id="PTHR37296:SF1">
    <property type="entry name" value="CONSERVED VIRULENCE FACTOR B"/>
    <property type="match status" value="1"/>
</dbReference>
<dbReference type="Gene3D" id="1.10.10.10">
    <property type="entry name" value="Winged helix-like DNA-binding domain superfamily/Winged helix DNA-binding domain"/>
    <property type="match status" value="1"/>
</dbReference>
<dbReference type="AlphaFoldDB" id="A0A437PW80"/>
<sequence length="278" mass="32002">MENELKIGEYNHLRVVKEVDFGLYLDGYEDEILLPKQYVKEGTQIDDVIKVFIYRDSEDRIIATTLIPKISINQFAFLEVKDVSPKGVFLEWGLPKDLLVPFGEQKGKMVVGKSYLVYVYLDPQTDRIVASARIEKFLPRETREFSIGEKVEALPFEYTDLGINCLVDNCKIGLLFKNQLITNVKLGDYTDVYISNIRADNKIDLSMKYQLDDRFQMLTNQVEALLNENNGVISLGDKSNPEDIYNQLKMSKKDFKKAIGALYKSKKVHISDYQITQL</sequence>
<dbReference type="InterPro" id="IPR039566">
    <property type="entry name" value="CvfB_S1_st"/>
</dbReference>
<dbReference type="RefSeq" id="WP_127802070.1">
    <property type="nucleotide sequence ID" value="NZ_SACY01000001.1"/>
</dbReference>
<proteinExistence type="inferred from homology"/>
<dbReference type="InterPro" id="IPR040764">
    <property type="entry name" value="CvfB_WH"/>
</dbReference>
<dbReference type="OrthoDB" id="9801597at2"/>
<dbReference type="InterPro" id="IPR012340">
    <property type="entry name" value="NA-bd_OB-fold"/>
</dbReference>
<evidence type="ECO:0000256" key="1">
    <source>
        <dbReference type="PIRNR" id="PIRNR012524"/>
    </source>
</evidence>
<feature type="domain" description="S1 motif" evidence="2">
    <location>
        <begin position="71"/>
        <end position="133"/>
    </location>
</feature>
<evidence type="ECO:0000313" key="4">
    <source>
        <dbReference type="Proteomes" id="UP000282832"/>
    </source>
</evidence>
<dbReference type="PIRSF" id="PIRSF012524">
    <property type="entry name" value="YitL_S1"/>
    <property type="match status" value="1"/>
</dbReference>
<evidence type="ECO:0000259" key="2">
    <source>
        <dbReference type="SMART" id="SM00316"/>
    </source>
</evidence>
<gene>
    <name evidence="3" type="ORF">EOJ36_00540</name>
</gene>
<dbReference type="InterPro" id="IPR036388">
    <property type="entry name" value="WH-like_DNA-bd_sf"/>
</dbReference>
<protein>
    <submittedName>
        <fullName evidence="3">GntR family transcriptional regulator</fullName>
    </submittedName>
</protein>
<dbReference type="Pfam" id="PF17783">
    <property type="entry name" value="WHD_CvfB"/>
    <property type="match status" value="1"/>
</dbReference>
<comment type="similarity">
    <text evidence="1">Belongs to the CvfB family.</text>
</comment>
<dbReference type="SMART" id="SM00316">
    <property type="entry name" value="S1"/>
    <property type="match status" value="3"/>
</dbReference>